<feature type="transmembrane region" description="Helical" evidence="1">
    <location>
        <begin position="49"/>
        <end position="69"/>
    </location>
</feature>
<dbReference type="EMBL" id="JBHSDJ010000029">
    <property type="protein sequence ID" value="MFC4247121.1"/>
    <property type="molecule type" value="Genomic_DNA"/>
</dbReference>
<proteinExistence type="predicted"/>
<feature type="transmembrane region" description="Helical" evidence="1">
    <location>
        <begin position="111"/>
        <end position="131"/>
    </location>
</feature>
<comment type="caution">
    <text evidence="2">The sequence shown here is derived from an EMBL/GenBank/DDBJ whole genome shotgun (WGS) entry which is preliminary data.</text>
</comment>
<dbReference type="Proteomes" id="UP001595821">
    <property type="component" value="Unassembled WGS sequence"/>
</dbReference>
<dbReference type="RefSeq" id="WP_246974338.1">
    <property type="nucleotide sequence ID" value="NZ_CP095397.1"/>
</dbReference>
<dbReference type="AlphaFoldDB" id="A0ABD5NYL5"/>
<dbReference type="Pfam" id="PF24287">
    <property type="entry name" value="DUF7475"/>
    <property type="match status" value="1"/>
</dbReference>
<accession>A0ABD5NYL5</accession>
<keyword evidence="1" id="KW-0812">Transmembrane</keyword>
<evidence type="ECO:0000256" key="1">
    <source>
        <dbReference type="SAM" id="Phobius"/>
    </source>
</evidence>
<keyword evidence="1" id="KW-1133">Transmembrane helix</keyword>
<reference evidence="2 3" key="1">
    <citation type="journal article" date="2014" name="Int. J. Syst. Evol. Microbiol.">
        <title>Complete genome sequence of Corynebacterium casei LMG S-19264T (=DSM 44701T), isolated from a smear-ripened cheese.</title>
        <authorList>
            <consortium name="US DOE Joint Genome Institute (JGI-PGF)"/>
            <person name="Walter F."/>
            <person name="Albersmeier A."/>
            <person name="Kalinowski J."/>
            <person name="Ruckert C."/>
        </authorList>
    </citation>
    <scope>NUCLEOTIDE SEQUENCE [LARGE SCALE GENOMIC DNA]</scope>
    <source>
        <strain evidence="2 3">IBRC-M 10912</strain>
    </source>
</reference>
<name>A0ABD5NYL5_9EURY</name>
<sequence length="135" mass="14646">MSTEHATGTEQLFDRPSNPIGYVAVLMAIVTGVVHLVASMNAIQFSQMLGILFILNGLGFIGGAILYLTRYWRRPLFLVAALYAIVTILALFPVQGWGVEAFYMEGNLNPFAVVTKVAEAVLAVCAVYLYVDAGE</sequence>
<evidence type="ECO:0000313" key="2">
    <source>
        <dbReference type="EMBL" id="MFC4247121.1"/>
    </source>
</evidence>
<organism evidence="2 3">
    <name type="scientific">Natribaculum luteum</name>
    <dbReference type="NCBI Taxonomy" id="1586232"/>
    <lineage>
        <taxon>Archaea</taxon>
        <taxon>Methanobacteriati</taxon>
        <taxon>Methanobacteriota</taxon>
        <taxon>Stenosarchaea group</taxon>
        <taxon>Halobacteria</taxon>
        <taxon>Halobacteriales</taxon>
        <taxon>Natrialbaceae</taxon>
        <taxon>Natribaculum</taxon>
    </lineage>
</organism>
<feature type="transmembrane region" description="Helical" evidence="1">
    <location>
        <begin position="20"/>
        <end position="43"/>
    </location>
</feature>
<dbReference type="GeneID" id="71853761"/>
<evidence type="ECO:0000313" key="3">
    <source>
        <dbReference type="Proteomes" id="UP001595821"/>
    </source>
</evidence>
<protein>
    <submittedName>
        <fullName evidence="2">Uncharacterized protein</fullName>
    </submittedName>
</protein>
<feature type="transmembrane region" description="Helical" evidence="1">
    <location>
        <begin position="76"/>
        <end position="99"/>
    </location>
</feature>
<dbReference type="InterPro" id="IPR055898">
    <property type="entry name" value="DUF7475"/>
</dbReference>
<keyword evidence="1" id="KW-0472">Membrane</keyword>
<gene>
    <name evidence="2" type="ORF">ACFOZ7_08935</name>
</gene>